<evidence type="ECO:0000313" key="1">
    <source>
        <dbReference type="EMBL" id="OGZ11646.1"/>
    </source>
</evidence>
<protein>
    <submittedName>
        <fullName evidence="1">Uncharacterized protein</fullName>
    </submittedName>
</protein>
<reference evidence="1 2" key="1">
    <citation type="journal article" date="2016" name="Nat. Commun.">
        <title>Thousands of microbial genomes shed light on interconnected biogeochemical processes in an aquifer system.</title>
        <authorList>
            <person name="Anantharaman K."/>
            <person name="Brown C.T."/>
            <person name="Hug L.A."/>
            <person name="Sharon I."/>
            <person name="Castelle C.J."/>
            <person name="Probst A.J."/>
            <person name="Thomas B.C."/>
            <person name="Singh A."/>
            <person name="Wilkins M.J."/>
            <person name="Karaoz U."/>
            <person name="Brodie E.L."/>
            <person name="Williams K.H."/>
            <person name="Hubbard S.S."/>
            <person name="Banfield J.F."/>
        </authorList>
    </citation>
    <scope>NUCLEOTIDE SEQUENCE [LARGE SCALE GENOMIC DNA]</scope>
</reference>
<evidence type="ECO:0000313" key="2">
    <source>
        <dbReference type="Proteomes" id="UP000178099"/>
    </source>
</evidence>
<proteinExistence type="predicted"/>
<dbReference type="EMBL" id="MHLN01000017">
    <property type="protein sequence ID" value="OGZ11646.1"/>
    <property type="molecule type" value="Genomic_DNA"/>
</dbReference>
<sequence>MLAGECVFFYKMRRRGMKELRATEEDCAASEAFWKWRIANPELHIGDIPCARKLVLRRIETYIHFMETHPYLKDNGFIAHLHSLLSDRGPPPPQKRRRPPRKPLCTGLFLLHTNKRLYTGKKMHTP</sequence>
<gene>
    <name evidence="1" type="ORF">A3D67_00435</name>
</gene>
<comment type="caution">
    <text evidence="1">The sequence shown here is derived from an EMBL/GenBank/DDBJ whole genome shotgun (WGS) entry which is preliminary data.</text>
</comment>
<name>A0A1G2DDI8_9BACT</name>
<dbReference type="AlphaFoldDB" id="A0A1G2DDI8"/>
<accession>A0A1G2DDI8</accession>
<dbReference type="Proteomes" id="UP000178099">
    <property type="component" value="Unassembled WGS sequence"/>
</dbReference>
<organism evidence="1 2">
    <name type="scientific">Candidatus Lloydbacteria bacterium RIFCSPHIGHO2_02_FULL_51_22</name>
    <dbReference type="NCBI Taxonomy" id="1798663"/>
    <lineage>
        <taxon>Bacteria</taxon>
        <taxon>Candidatus Lloydiibacteriota</taxon>
    </lineage>
</organism>